<accession>A0A8D8SKC6</accession>
<dbReference type="EMBL" id="HBUF01220076">
    <property type="protein sequence ID" value="CAG6669044.1"/>
    <property type="molecule type" value="Transcribed_RNA"/>
</dbReference>
<organism evidence="1">
    <name type="scientific">Cacopsylla melanoneura</name>
    <dbReference type="NCBI Taxonomy" id="428564"/>
    <lineage>
        <taxon>Eukaryota</taxon>
        <taxon>Metazoa</taxon>
        <taxon>Ecdysozoa</taxon>
        <taxon>Arthropoda</taxon>
        <taxon>Hexapoda</taxon>
        <taxon>Insecta</taxon>
        <taxon>Pterygota</taxon>
        <taxon>Neoptera</taxon>
        <taxon>Paraneoptera</taxon>
        <taxon>Hemiptera</taxon>
        <taxon>Sternorrhyncha</taxon>
        <taxon>Psylloidea</taxon>
        <taxon>Psyllidae</taxon>
        <taxon>Psyllinae</taxon>
        <taxon>Cacopsylla</taxon>
    </lineage>
</organism>
<evidence type="ECO:0000313" key="1">
    <source>
        <dbReference type="EMBL" id="CAG6669044.1"/>
    </source>
</evidence>
<name>A0A8D8SKC6_9HEMI</name>
<dbReference type="AlphaFoldDB" id="A0A8D8SKC6"/>
<sequence>MASLNPAHKLKSLCGLANWRNCLISLICLWKRLKRESCECRITTVSLTVSSTKSIVNPSREIMVKRAGKIKHLVFRFMPQHVSLAVVNGNQQKRKGNSFSMMTREDETTRVKI</sequence>
<proteinExistence type="predicted"/>
<reference evidence="1" key="1">
    <citation type="submission" date="2021-05" db="EMBL/GenBank/DDBJ databases">
        <authorList>
            <person name="Alioto T."/>
            <person name="Alioto T."/>
            <person name="Gomez Garrido J."/>
        </authorList>
    </citation>
    <scope>NUCLEOTIDE SEQUENCE</scope>
</reference>
<protein>
    <submittedName>
        <fullName evidence="1">Uncharacterized protein</fullName>
    </submittedName>
</protein>